<organism evidence="2">
    <name type="scientific">marine metagenome</name>
    <dbReference type="NCBI Taxonomy" id="408172"/>
    <lineage>
        <taxon>unclassified sequences</taxon>
        <taxon>metagenomes</taxon>
        <taxon>ecological metagenomes</taxon>
    </lineage>
</organism>
<feature type="region of interest" description="Disordered" evidence="1">
    <location>
        <begin position="99"/>
        <end position="127"/>
    </location>
</feature>
<sequence>MRVVQFVIPSSGRRVGFVDGDDVVDITSSDRSMSSVFDVFEVSQVTGKSFDQTLANKDLTNSADRFTYADLLGAEVGGTSPYLIAPFDHPDDHRVIVSGTGLTHTGSMQSRDQMHSDDEIASEEPVT</sequence>
<reference evidence="2" key="1">
    <citation type="submission" date="2018-05" db="EMBL/GenBank/DDBJ databases">
        <authorList>
            <person name="Lanie J.A."/>
            <person name="Ng W.-L."/>
            <person name="Kazmierczak K.M."/>
            <person name="Andrzejewski T.M."/>
            <person name="Davidsen T.M."/>
            <person name="Wayne K.J."/>
            <person name="Tettelin H."/>
            <person name="Glass J.I."/>
            <person name="Rusch D."/>
            <person name="Podicherti R."/>
            <person name="Tsui H.-C.T."/>
            <person name="Winkler M.E."/>
        </authorList>
    </citation>
    <scope>NUCLEOTIDE SEQUENCE</scope>
</reference>
<evidence type="ECO:0000256" key="1">
    <source>
        <dbReference type="SAM" id="MobiDB-lite"/>
    </source>
</evidence>
<dbReference type="EMBL" id="UINC01002723">
    <property type="protein sequence ID" value="SUZ99646.1"/>
    <property type="molecule type" value="Genomic_DNA"/>
</dbReference>
<dbReference type="AlphaFoldDB" id="A0A381S6G8"/>
<proteinExistence type="predicted"/>
<gene>
    <name evidence="2" type="ORF">METZ01_LOCUS52500</name>
</gene>
<evidence type="ECO:0000313" key="2">
    <source>
        <dbReference type="EMBL" id="SUZ99646.1"/>
    </source>
</evidence>
<feature type="compositionally biased region" description="Polar residues" evidence="1">
    <location>
        <begin position="100"/>
        <end position="111"/>
    </location>
</feature>
<name>A0A381S6G8_9ZZZZ</name>
<accession>A0A381S6G8</accession>
<evidence type="ECO:0008006" key="3">
    <source>
        <dbReference type="Google" id="ProtNLM"/>
    </source>
</evidence>
<feature type="non-terminal residue" evidence="2">
    <location>
        <position position="127"/>
    </location>
</feature>
<protein>
    <recommendedName>
        <fullName evidence="3">Rv2993c-like N-terminal domain-containing protein</fullName>
    </recommendedName>
</protein>